<dbReference type="Proteomes" id="UP000262939">
    <property type="component" value="Unassembled WGS sequence"/>
</dbReference>
<keyword evidence="2" id="KW-0808">Transferase</keyword>
<protein>
    <submittedName>
        <fullName evidence="2">Phosphotransferase family protein</fullName>
    </submittedName>
</protein>
<keyword evidence="3" id="KW-1185">Reference proteome</keyword>
<dbReference type="Gene3D" id="3.90.1200.10">
    <property type="match status" value="1"/>
</dbReference>
<evidence type="ECO:0000313" key="2">
    <source>
        <dbReference type="EMBL" id="RFU63494.1"/>
    </source>
</evidence>
<proteinExistence type="predicted"/>
<gene>
    <name evidence="2" type="ORF">D0466_12240</name>
</gene>
<accession>A0A372LC66</accession>
<dbReference type="CDD" id="cd05154">
    <property type="entry name" value="ACAD10_11_N-like"/>
    <property type="match status" value="1"/>
</dbReference>
<feature type="domain" description="Aminoglycoside phosphotransferase" evidence="1">
    <location>
        <begin position="41"/>
        <end position="268"/>
    </location>
</feature>
<name>A0A372LC66_9BACI</name>
<dbReference type="InterPro" id="IPR002575">
    <property type="entry name" value="Aminoglycoside_PTrfase"/>
</dbReference>
<dbReference type="InterPro" id="IPR011009">
    <property type="entry name" value="Kinase-like_dom_sf"/>
</dbReference>
<dbReference type="SUPFAM" id="SSF56112">
    <property type="entry name" value="Protein kinase-like (PK-like)"/>
    <property type="match status" value="1"/>
</dbReference>
<dbReference type="PANTHER" id="PTHR47829">
    <property type="entry name" value="HYDROLASE, PUTATIVE (AFU_ORTHOLOGUE AFUA_1G12880)-RELATED"/>
    <property type="match status" value="1"/>
</dbReference>
<sequence length="357" mass="40632">MPYKIGKDTIPVRKGEELDYSVLESFLRRNIKGLPGAPLEVLQFSAGHSNLTYQLKAGEWEAVLRRPPLGPVAPKAHDMKREHLIISELHPHFPPAPKPILFSEDETIVGSPFFIMERKHGIVFDTEFPQEIPPTKENCWKLSEIMVDRLVELHAIPYQETKLAEISKPAGFMERQVNGWISRYLRAKTDDIPEVEPLMKWLAGHVPADGEATVIHYDYKLNNAMINESLTEMVGLFDWEMTTIGDPLADLGVAMGYWTEEDDPAPLKSGLGKPAITVNEGFMTRKQFIEAYAKKSGRDLSNMDFYMTFAYFKLAVICQQIYYRYKKGQTKDDRFSKFDSFVRSLVVHASNIAGKEA</sequence>
<dbReference type="InterPro" id="IPR052898">
    <property type="entry name" value="ACAD10-like"/>
</dbReference>
<dbReference type="PANTHER" id="PTHR47829:SF1">
    <property type="entry name" value="HAD FAMILY PHOSPHATASE"/>
    <property type="match status" value="1"/>
</dbReference>
<reference evidence="2 3" key="1">
    <citation type="submission" date="2018-08" db="EMBL/GenBank/DDBJ databases">
        <title>Bacillus chawlae sp. nov., Bacillus glennii sp. nov., and Bacillus saganii sp. nov. Isolated from the Vehicle Assembly Building at Kennedy Space Center where the Viking Spacecraft were Assembled.</title>
        <authorList>
            <person name="Seuylemezian A."/>
            <person name="Vaishampayan P."/>
        </authorList>
    </citation>
    <scope>NUCLEOTIDE SEQUENCE [LARGE SCALE GENOMIC DNA]</scope>
    <source>
        <strain evidence="2 3">V44-8</strain>
    </source>
</reference>
<comment type="caution">
    <text evidence="2">The sequence shown here is derived from an EMBL/GenBank/DDBJ whole genome shotgun (WGS) entry which is preliminary data.</text>
</comment>
<dbReference type="OrthoDB" id="3806873at2"/>
<dbReference type="RefSeq" id="WP_117322859.1">
    <property type="nucleotide sequence ID" value="NZ_QVTD01000006.1"/>
</dbReference>
<dbReference type="Gene3D" id="3.30.200.20">
    <property type="entry name" value="Phosphorylase Kinase, domain 1"/>
    <property type="match status" value="1"/>
</dbReference>
<dbReference type="Pfam" id="PF01636">
    <property type="entry name" value="APH"/>
    <property type="match status" value="1"/>
</dbReference>
<dbReference type="GO" id="GO:0016740">
    <property type="term" value="F:transferase activity"/>
    <property type="evidence" value="ECO:0007669"/>
    <property type="project" value="UniProtKB-KW"/>
</dbReference>
<dbReference type="AlphaFoldDB" id="A0A372LC66"/>
<organism evidence="2 3">
    <name type="scientific">Peribacillus glennii</name>
    <dbReference type="NCBI Taxonomy" id="2303991"/>
    <lineage>
        <taxon>Bacteria</taxon>
        <taxon>Bacillati</taxon>
        <taxon>Bacillota</taxon>
        <taxon>Bacilli</taxon>
        <taxon>Bacillales</taxon>
        <taxon>Bacillaceae</taxon>
        <taxon>Peribacillus</taxon>
    </lineage>
</organism>
<dbReference type="EMBL" id="QVTD01000006">
    <property type="protein sequence ID" value="RFU63494.1"/>
    <property type="molecule type" value="Genomic_DNA"/>
</dbReference>
<dbReference type="InterPro" id="IPR041726">
    <property type="entry name" value="ACAD10_11_N"/>
</dbReference>
<evidence type="ECO:0000259" key="1">
    <source>
        <dbReference type="Pfam" id="PF01636"/>
    </source>
</evidence>
<evidence type="ECO:0000313" key="3">
    <source>
        <dbReference type="Proteomes" id="UP000262939"/>
    </source>
</evidence>